<protein>
    <recommendedName>
        <fullName evidence="1">Endonuclease/exonuclease/phosphatase domain-containing protein</fullName>
    </recommendedName>
</protein>
<sequence length="406" mass="43251">MPATGADGAVEAIRPGLGPALVEALVAESAMLRAEGGLRPAQDGPTAPDATAAIGAEEDGAAAEVAADGSTAEKLATFNAWNSNPPSWLYPSSHERWQRYQLRMDAFAALLLASRPAIVGLQEVRLDVSLGPRNQHGQMRHIAERMPGYQYVAQPATVYAPADTTGHFRDEEGVAIASLFPIVSTNYAVLSRDAADRQDEHTRVCLHAVVATDDPVIGLVDVYSVHMPLSEAARNRTTIEVERFIAESRAGSVQLLLGDMNEEPHNASMRFWSGSTGLLGAGAEGALHSAEFAMQDAWLMKHSEPEPRSADPGVRQGALTFPSDDPQKRIDTAFVSAWPPSDAALAAAASPAPRVAVTDAWLIGQDPVPSAVPPPAEHVGMVHSKSPLWASDHRGVVFDFEFRRAA</sequence>
<dbReference type="GO" id="GO:0016020">
    <property type="term" value="C:membrane"/>
    <property type="evidence" value="ECO:0007669"/>
    <property type="project" value="GOC"/>
</dbReference>
<accession>A0A5A8DHB8</accession>
<name>A0A5A8DHB8_CAFRO</name>
<dbReference type="InterPro" id="IPR005135">
    <property type="entry name" value="Endo/exonuclease/phosphatase"/>
</dbReference>
<dbReference type="GO" id="GO:0006506">
    <property type="term" value="P:GPI anchor biosynthetic process"/>
    <property type="evidence" value="ECO:0007669"/>
    <property type="project" value="TreeGrafter"/>
</dbReference>
<dbReference type="InterPro" id="IPR036691">
    <property type="entry name" value="Endo/exonu/phosph_ase_sf"/>
</dbReference>
<evidence type="ECO:0000259" key="1">
    <source>
        <dbReference type="Pfam" id="PF03372"/>
    </source>
</evidence>
<dbReference type="Pfam" id="PF03372">
    <property type="entry name" value="Exo_endo_phos"/>
    <property type="match status" value="1"/>
</dbReference>
<evidence type="ECO:0000313" key="3">
    <source>
        <dbReference type="Proteomes" id="UP000325113"/>
    </source>
</evidence>
<dbReference type="Proteomes" id="UP000325113">
    <property type="component" value="Unassembled WGS sequence"/>
</dbReference>
<dbReference type="SUPFAM" id="SSF56219">
    <property type="entry name" value="DNase I-like"/>
    <property type="match status" value="1"/>
</dbReference>
<dbReference type="GO" id="GO:0003824">
    <property type="term" value="F:catalytic activity"/>
    <property type="evidence" value="ECO:0007669"/>
    <property type="project" value="InterPro"/>
</dbReference>
<gene>
    <name evidence="2" type="ORF">FNF31_02303</name>
</gene>
<organism evidence="2 3">
    <name type="scientific">Cafeteria roenbergensis</name>
    <name type="common">Marine flagellate</name>
    <dbReference type="NCBI Taxonomy" id="33653"/>
    <lineage>
        <taxon>Eukaryota</taxon>
        <taxon>Sar</taxon>
        <taxon>Stramenopiles</taxon>
        <taxon>Bigyra</taxon>
        <taxon>Opalozoa</taxon>
        <taxon>Bicosoecida</taxon>
        <taxon>Cafeteriaceae</taxon>
        <taxon>Cafeteria</taxon>
    </lineage>
</organism>
<proteinExistence type="predicted"/>
<comment type="caution">
    <text evidence="2">The sequence shown here is derived from an EMBL/GenBank/DDBJ whole genome shotgun (WGS) entry which is preliminary data.</text>
</comment>
<dbReference type="PANTHER" id="PTHR14859">
    <property type="entry name" value="CALCOFLUOR WHITE HYPERSENSITIVE PROTEIN PRECURSOR"/>
    <property type="match status" value="1"/>
</dbReference>
<dbReference type="PANTHER" id="PTHR14859:SF16">
    <property type="entry name" value="ENDONUCLEASE_EXONUCLEASE_PHOSPHATASE DOMAIN-CONTAINING PROTEIN"/>
    <property type="match status" value="1"/>
</dbReference>
<reference evidence="2 3" key="1">
    <citation type="submission" date="2019-07" db="EMBL/GenBank/DDBJ databases">
        <title>Genomes of Cafeteria roenbergensis.</title>
        <authorList>
            <person name="Fischer M.G."/>
            <person name="Hackl T."/>
            <person name="Roman M."/>
        </authorList>
    </citation>
    <scope>NUCLEOTIDE SEQUENCE [LARGE SCALE GENOMIC DNA]</scope>
    <source>
        <strain evidence="2 3">Cflag</strain>
    </source>
</reference>
<dbReference type="GO" id="GO:0005783">
    <property type="term" value="C:endoplasmic reticulum"/>
    <property type="evidence" value="ECO:0007669"/>
    <property type="project" value="TreeGrafter"/>
</dbReference>
<dbReference type="Gene3D" id="3.60.10.10">
    <property type="entry name" value="Endonuclease/exonuclease/phosphatase"/>
    <property type="match status" value="1"/>
</dbReference>
<dbReference type="EMBL" id="VLTM01000016">
    <property type="protein sequence ID" value="KAA0164766.1"/>
    <property type="molecule type" value="Genomic_DNA"/>
</dbReference>
<dbReference type="InterPro" id="IPR051916">
    <property type="entry name" value="GPI-anchor_lipid_remodeler"/>
</dbReference>
<dbReference type="AlphaFoldDB" id="A0A5A8DHB8"/>
<evidence type="ECO:0000313" key="2">
    <source>
        <dbReference type="EMBL" id="KAA0164766.1"/>
    </source>
</evidence>
<feature type="domain" description="Endonuclease/exonuclease/phosphatase" evidence="1">
    <location>
        <begin position="76"/>
        <end position="393"/>
    </location>
</feature>